<gene>
    <name evidence="1" type="ORF">CfE428DRAFT_1559</name>
</gene>
<comment type="caution">
    <text evidence="1">The sequence shown here is derived from an EMBL/GenBank/DDBJ whole genome shotgun (WGS) entry which is preliminary data.</text>
</comment>
<dbReference type="Pfam" id="PF05136">
    <property type="entry name" value="Phage_portal_2"/>
    <property type="match status" value="1"/>
</dbReference>
<name>B4CWU6_9BACT</name>
<reference evidence="1 2" key="1">
    <citation type="journal article" date="2011" name="J. Bacteriol.">
        <title>Genome sequence of Chthoniobacter flavus Ellin428, an aerobic heterotrophic soil bacterium.</title>
        <authorList>
            <person name="Kant R."/>
            <person name="van Passel M.W."/>
            <person name="Palva A."/>
            <person name="Lucas S."/>
            <person name="Lapidus A."/>
            <person name="Glavina Del Rio T."/>
            <person name="Dalin E."/>
            <person name="Tice H."/>
            <person name="Bruce D."/>
            <person name="Goodwin L."/>
            <person name="Pitluck S."/>
            <person name="Larimer F.W."/>
            <person name="Land M.L."/>
            <person name="Hauser L."/>
            <person name="Sangwan P."/>
            <person name="de Vos W.M."/>
            <person name="Janssen P.H."/>
            <person name="Smidt H."/>
        </authorList>
    </citation>
    <scope>NUCLEOTIDE SEQUENCE [LARGE SCALE GENOMIC DNA]</scope>
    <source>
        <strain evidence="1 2">Ellin428</strain>
    </source>
</reference>
<evidence type="ECO:0000313" key="2">
    <source>
        <dbReference type="Proteomes" id="UP000005824"/>
    </source>
</evidence>
<dbReference type="EMBL" id="ABVL01000003">
    <property type="protein sequence ID" value="EDY21266.1"/>
    <property type="molecule type" value="Genomic_DNA"/>
</dbReference>
<dbReference type="eggNOG" id="COG5511">
    <property type="taxonomic scope" value="Bacteria"/>
</dbReference>
<proteinExistence type="predicted"/>
<sequence>MSDTPTYQHSAGYYAKLYDVAERTIYRWITVSEIYGVGAGLFPNAATTDAAFNEVNTLLFDQWGNTAFCSSSNHYNLWEMQKLIVRELLIAGEVFIVLIKSPSGYPQLMLVPTENVKHSGDENDDSIEGLYVDAFGKVIAYNIYTGSSYQKIEAGSVIHLMRHKQIGQLRGIGSFAASLNSMRDVKDLLALEKKAVKVHSTLAAVVERKAGEAGEQGMFGDMMPITTTGEAATAPTNIGLEKAFPGAVAWRI</sequence>
<dbReference type="STRING" id="497964.CfE428DRAFT_1559"/>
<dbReference type="InterPro" id="IPR006429">
    <property type="entry name" value="Phage_lambda_portal"/>
</dbReference>
<keyword evidence="2" id="KW-1185">Reference proteome</keyword>
<dbReference type="RefSeq" id="WP_006978885.1">
    <property type="nucleotide sequence ID" value="NZ_ABVL01000003.1"/>
</dbReference>
<protein>
    <submittedName>
        <fullName evidence="1">Bacteriophage capsid protein-like protein</fullName>
    </submittedName>
</protein>
<accession>B4CWU6</accession>
<dbReference type="InParanoid" id="B4CWU6"/>
<dbReference type="GO" id="GO:0005198">
    <property type="term" value="F:structural molecule activity"/>
    <property type="evidence" value="ECO:0007669"/>
    <property type="project" value="InterPro"/>
</dbReference>
<dbReference type="Proteomes" id="UP000005824">
    <property type="component" value="Unassembled WGS sequence"/>
</dbReference>
<evidence type="ECO:0000313" key="1">
    <source>
        <dbReference type="EMBL" id="EDY21266.1"/>
    </source>
</evidence>
<organism evidence="1 2">
    <name type="scientific">Chthoniobacter flavus Ellin428</name>
    <dbReference type="NCBI Taxonomy" id="497964"/>
    <lineage>
        <taxon>Bacteria</taxon>
        <taxon>Pseudomonadati</taxon>
        <taxon>Verrucomicrobiota</taxon>
        <taxon>Spartobacteria</taxon>
        <taxon>Chthoniobacterales</taxon>
        <taxon>Chthoniobacteraceae</taxon>
        <taxon>Chthoniobacter</taxon>
    </lineage>
</organism>
<dbReference type="AlphaFoldDB" id="B4CWU6"/>
<dbReference type="GO" id="GO:0019068">
    <property type="term" value="P:virion assembly"/>
    <property type="evidence" value="ECO:0007669"/>
    <property type="project" value="InterPro"/>
</dbReference>